<evidence type="ECO:0000256" key="1">
    <source>
        <dbReference type="ARBA" id="ARBA00022490"/>
    </source>
</evidence>
<dbReference type="InterPro" id="IPR027417">
    <property type="entry name" value="P-loop_NTPase"/>
</dbReference>
<feature type="domain" description="Hflx-type G" evidence="9">
    <location>
        <begin position="236"/>
        <end position="410"/>
    </location>
</feature>
<dbReference type="Pfam" id="PF01926">
    <property type="entry name" value="MMR_HSR1"/>
    <property type="match status" value="1"/>
</dbReference>
<dbReference type="GO" id="GO:0046872">
    <property type="term" value="F:metal ion binding"/>
    <property type="evidence" value="ECO:0007669"/>
    <property type="project" value="UniProtKB-KW"/>
</dbReference>
<dbReference type="InterPro" id="IPR042108">
    <property type="entry name" value="GTPase_HflX_N_sf"/>
</dbReference>
<dbReference type="Pfam" id="PF13167">
    <property type="entry name" value="GTP-bdg_N"/>
    <property type="match status" value="1"/>
</dbReference>
<dbReference type="Gene3D" id="3.40.50.11060">
    <property type="entry name" value="GTPase HflX, N-terminal domain"/>
    <property type="match status" value="1"/>
</dbReference>
<dbReference type="InterPro" id="IPR016496">
    <property type="entry name" value="GTPase_HflX"/>
</dbReference>
<protein>
    <recommendedName>
        <fullName evidence="6">GTPase HflX</fullName>
    </recommendedName>
    <alternativeName>
        <fullName evidence="6">GTP-binding protein HflX</fullName>
    </alternativeName>
</protein>
<evidence type="ECO:0000256" key="8">
    <source>
        <dbReference type="PIRSR" id="PIRSR006809-2"/>
    </source>
</evidence>
<dbReference type="InterPro" id="IPR030394">
    <property type="entry name" value="G_HFLX_dom"/>
</dbReference>
<dbReference type="FunFam" id="3.40.50.11060:FF:000001">
    <property type="entry name" value="GTPase HflX"/>
    <property type="match status" value="1"/>
</dbReference>
<evidence type="ECO:0000259" key="9">
    <source>
        <dbReference type="PROSITE" id="PS51705"/>
    </source>
</evidence>
<dbReference type="InterPro" id="IPR006073">
    <property type="entry name" value="GTP-bd"/>
</dbReference>
<sequence length="455" mass="52075">MLVFLAFQSNRFVVYTCRVWYDNTTAQYAKERNIHLNEQETRQEKAILVGCQLPHITDEHFENSMEELASLTKTADGKVLTSVTQKRNRADAATYIGKGKVEELKALVEELEADLLIFNDELSPSQLKSLATAIEVKMIDRTQLILDIFAKRARTREGKLQIELAQLQYALPRLTGQGINLSRQGGGIGARGPGETKLETDRRHIRNRIHEINTQLSTVIRHRSRYRERRKKNGVLQIALVGYTNAGKSTWFNRLTSADSYEEDLLFATLDPMTRKMVLPSGYSVLLSDTVGFIQDLPTTLIAAFRSTLEEVKEADLILHLIDSSNEDYPGHEKTVLRLLEELEADDIPMLTAYNKRDQKLPDFIPSAGKDHIMVSAKFEEDAETFKETIQRYLRQELLTSFEAHVPASEGKLLSRIKSETMVDRFYFNEENERYDISGYVQEEQSIIGELKKYM</sequence>
<dbReference type="Gene3D" id="6.10.250.2860">
    <property type="match status" value="1"/>
</dbReference>
<feature type="binding site" evidence="8">
    <location>
        <position position="269"/>
    </location>
    <ligand>
        <name>Mg(2+)</name>
        <dbReference type="ChEBI" id="CHEBI:18420"/>
    </ligand>
</feature>
<evidence type="ECO:0000256" key="3">
    <source>
        <dbReference type="ARBA" id="ARBA00022741"/>
    </source>
</evidence>
<gene>
    <name evidence="6 10" type="primary">hflX</name>
    <name evidence="10" type="ordered locus">GYO_2103</name>
</gene>
<dbReference type="PANTHER" id="PTHR10229:SF0">
    <property type="entry name" value="GTP-BINDING PROTEIN 6-RELATED"/>
    <property type="match status" value="1"/>
</dbReference>
<dbReference type="Proteomes" id="UP000002651">
    <property type="component" value="Chromosome"/>
</dbReference>
<dbReference type="GO" id="GO:0043022">
    <property type="term" value="F:ribosome binding"/>
    <property type="evidence" value="ECO:0007669"/>
    <property type="project" value="TreeGrafter"/>
</dbReference>
<dbReference type="PROSITE" id="PS51705">
    <property type="entry name" value="G_HFLX"/>
    <property type="match status" value="1"/>
</dbReference>
<dbReference type="PRINTS" id="PR00326">
    <property type="entry name" value="GTP1OBG"/>
</dbReference>
<dbReference type="PANTHER" id="PTHR10229">
    <property type="entry name" value="GTP-BINDING PROTEIN HFLX"/>
    <property type="match status" value="1"/>
</dbReference>
<evidence type="ECO:0000313" key="10">
    <source>
        <dbReference type="EMBL" id="AEP86736.1"/>
    </source>
</evidence>
<dbReference type="EMBL" id="CP002905">
    <property type="protein sequence ID" value="AEP86736.1"/>
    <property type="molecule type" value="Genomic_DNA"/>
</dbReference>
<feature type="binding site" evidence="7">
    <location>
        <begin position="376"/>
        <end position="378"/>
    </location>
    <ligand>
        <name>GTP</name>
        <dbReference type="ChEBI" id="CHEBI:37565"/>
    </ligand>
</feature>
<dbReference type="AlphaFoldDB" id="G4NVQ5"/>
<keyword evidence="11" id="KW-1185">Reference proteome</keyword>
<dbReference type="Pfam" id="PF16360">
    <property type="entry name" value="GTP-bdg_M"/>
    <property type="match status" value="1"/>
</dbReference>
<dbReference type="HOGENOM" id="CLU_019597_2_2_9"/>
<dbReference type="SUPFAM" id="SSF52540">
    <property type="entry name" value="P-loop containing nucleoside triphosphate hydrolases"/>
    <property type="match status" value="1"/>
</dbReference>
<evidence type="ECO:0000256" key="7">
    <source>
        <dbReference type="PIRSR" id="PIRSR006809-1"/>
    </source>
</evidence>
<organism evidence="10 11">
    <name type="scientific">Bacillus spizizenii (strain DSM 15029 / JCM 12233 / NBRC 101239 / NRRL B-23049 / TU-B-10)</name>
    <name type="common">Bacillus subtilis subsp. spizizenii</name>
    <dbReference type="NCBI Taxonomy" id="1052585"/>
    <lineage>
        <taxon>Bacteria</taxon>
        <taxon>Bacillati</taxon>
        <taxon>Bacillota</taxon>
        <taxon>Bacilli</taxon>
        <taxon>Bacillales</taxon>
        <taxon>Bacillaceae</taxon>
        <taxon>Bacillus</taxon>
    </lineage>
</organism>
<feature type="binding site" evidence="8">
    <location>
        <position position="249"/>
    </location>
    <ligand>
        <name>Mg(2+)</name>
        <dbReference type="ChEBI" id="CHEBI:18420"/>
    </ligand>
</feature>
<evidence type="ECO:0000256" key="6">
    <source>
        <dbReference type="HAMAP-Rule" id="MF_00900"/>
    </source>
</evidence>
<dbReference type="GO" id="GO:0005737">
    <property type="term" value="C:cytoplasm"/>
    <property type="evidence" value="ECO:0007669"/>
    <property type="project" value="UniProtKB-SubCell"/>
</dbReference>
<dbReference type="KEGG" id="bst:GYO_2103"/>
<comment type="similarity">
    <text evidence="6">Belongs to the TRAFAC class OBG-HflX-like GTPase superfamily. HflX GTPase family.</text>
</comment>
<evidence type="ECO:0000256" key="4">
    <source>
        <dbReference type="ARBA" id="ARBA00022842"/>
    </source>
</evidence>
<dbReference type="Gene3D" id="3.40.50.300">
    <property type="entry name" value="P-loop containing nucleotide triphosphate hydrolases"/>
    <property type="match status" value="1"/>
</dbReference>
<name>G4NVQ5_BACS4</name>
<dbReference type="GO" id="GO:0005525">
    <property type="term" value="F:GTP binding"/>
    <property type="evidence" value="ECO:0007669"/>
    <property type="project" value="UniProtKB-UniRule"/>
</dbReference>
<dbReference type="InterPro" id="IPR032305">
    <property type="entry name" value="GTP-bd_M"/>
</dbReference>
<comment type="cofactor">
    <cofactor evidence="8">
        <name>Mg(2+)</name>
        <dbReference type="ChEBI" id="CHEBI:18420"/>
    </cofactor>
</comment>
<accession>G4NVQ5</accession>
<dbReference type="CDD" id="cd01878">
    <property type="entry name" value="HflX"/>
    <property type="match status" value="1"/>
</dbReference>
<dbReference type="PIRSF" id="PIRSF006809">
    <property type="entry name" value="GTP-binding_hflX_prd"/>
    <property type="match status" value="1"/>
</dbReference>
<keyword evidence="5 6" id="KW-0342">GTP-binding</keyword>
<dbReference type="NCBIfam" id="TIGR03156">
    <property type="entry name" value="GTP_HflX"/>
    <property type="match status" value="1"/>
</dbReference>
<evidence type="ECO:0000313" key="11">
    <source>
        <dbReference type="Proteomes" id="UP000002651"/>
    </source>
</evidence>
<proteinExistence type="inferred from homology"/>
<evidence type="ECO:0000256" key="2">
    <source>
        <dbReference type="ARBA" id="ARBA00022723"/>
    </source>
</evidence>
<feature type="binding site" evidence="7">
    <location>
        <begin position="355"/>
        <end position="358"/>
    </location>
    <ligand>
        <name>GTP</name>
        <dbReference type="ChEBI" id="CHEBI:37565"/>
    </ligand>
</feature>
<feature type="binding site" evidence="7">
    <location>
        <begin position="289"/>
        <end position="292"/>
    </location>
    <ligand>
        <name>GTP</name>
        <dbReference type="ChEBI" id="CHEBI:37565"/>
    </ligand>
</feature>
<comment type="subunit">
    <text evidence="6">Monomer. Associates with the 50S ribosomal subunit.</text>
</comment>
<keyword evidence="3 6" id="KW-0547">Nucleotide-binding</keyword>
<reference evidence="10 11" key="1">
    <citation type="journal article" date="2012" name="J. Bacteriol.">
        <title>Whole-genome sequences of Bacillus subtilis and close relatives.</title>
        <authorList>
            <person name="Earl A.M."/>
            <person name="Eppinger M."/>
            <person name="Fricke W.F."/>
            <person name="Rosovitz M.J."/>
            <person name="Rasko D.A."/>
            <person name="Daugherty S."/>
            <person name="Losick R."/>
            <person name="Kolter R."/>
            <person name="Ravel J."/>
        </authorList>
    </citation>
    <scope>NUCLEOTIDE SEQUENCE [LARGE SCALE GENOMIC DNA]</scope>
    <source>
        <strain evidence="11">DSM 15029 / JCM 12233 / NBRC 101239 / NRRL B-23049 / TU-B-10</strain>
    </source>
</reference>
<dbReference type="HAMAP" id="MF_00900">
    <property type="entry name" value="GTPase_HflX"/>
    <property type="match status" value="1"/>
</dbReference>
<feature type="binding site" evidence="7">
    <location>
        <begin position="242"/>
        <end position="249"/>
    </location>
    <ligand>
        <name>GTP</name>
        <dbReference type="ChEBI" id="CHEBI:37565"/>
    </ligand>
</feature>
<keyword evidence="2 8" id="KW-0479">Metal-binding</keyword>
<evidence type="ECO:0000256" key="5">
    <source>
        <dbReference type="ARBA" id="ARBA00023134"/>
    </source>
</evidence>
<feature type="binding site" evidence="7">
    <location>
        <begin position="267"/>
        <end position="271"/>
    </location>
    <ligand>
        <name>GTP</name>
        <dbReference type="ChEBI" id="CHEBI:37565"/>
    </ligand>
</feature>
<dbReference type="InterPro" id="IPR025121">
    <property type="entry name" value="GTPase_HflX_N"/>
</dbReference>
<keyword evidence="1 6" id="KW-0963">Cytoplasm</keyword>
<dbReference type="GO" id="GO:0003924">
    <property type="term" value="F:GTPase activity"/>
    <property type="evidence" value="ECO:0007669"/>
    <property type="project" value="UniProtKB-UniRule"/>
</dbReference>
<dbReference type="STRING" id="1052585.GYO_2103"/>
<comment type="function">
    <text evidence="6">GTPase that associates with the 50S ribosomal subunit and may have a role during protein synthesis or ribosome biogenesis.</text>
</comment>
<keyword evidence="4 8" id="KW-0460">Magnesium</keyword>
<comment type="subcellular location">
    <subcellularLocation>
        <location evidence="6">Cytoplasm</location>
    </subcellularLocation>
    <text evidence="6">May associate with membranes.</text>
</comment>